<dbReference type="Gene3D" id="2.60.40.10">
    <property type="entry name" value="Immunoglobulins"/>
    <property type="match status" value="3"/>
</dbReference>
<dbReference type="SUPFAM" id="SSF49265">
    <property type="entry name" value="Fibronectin type III"/>
    <property type="match status" value="2"/>
</dbReference>
<feature type="domain" description="Fibronectin type-III" evidence="2">
    <location>
        <begin position="14"/>
        <end position="108"/>
    </location>
</feature>
<sequence>GLWTDTVDATPLGLPDAPIGLVVMDELNIVKISWLPPPNRGGADIEEYIVYRGTSADSMEPLSNGTFSTFIFFDLDVKIGTNYHYAVSAVTKAGEGPRSETVEATPYGPPGSPTNLVATLTTDGISLSWEPPEDDGALAISGYAIKRGLSLDSLRKIVDLGDVTSFVDDSVVMGQTYHYALAAINEAGTGPYTEPVSKRTKVPNTVPSRALHLTVSLDGTTVTLEWAAPINDGGSPVTGYVVYRGDTADSLEIVANL</sequence>
<comment type="caution">
    <text evidence="3">The sequence shown here is derived from an EMBL/GenBank/DDBJ whole genome shotgun (WGS) entry which is preliminary data.</text>
</comment>
<feature type="domain" description="Fibronectin type-III" evidence="2">
    <location>
        <begin position="109"/>
        <end position="203"/>
    </location>
</feature>
<gene>
    <name evidence="3" type="ORF">S03H2_54182</name>
</gene>
<dbReference type="PANTHER" id="PTHR13817:SF73">
    <property type="entry name" value="FIBRONECTIN TYPE-III DOMAIN-CONTAINING PROTEIN"/>
    <property type="match status" value="1"/>
</dbReference>
<dbReference type="SMART" id="SM00060">
    <property type="entry name" value="FN3"/>
    <property type="match status" value="2"/>
</dbReference>
<dbReference type="EMBL" id="BARU01034526">
    <property type="protein sequence ID" value="GAH64598.1"/>
    <property type="molecule type" value="Genomic_DNA"/>
</dbReference>
<dbReference type="CDD" id="cd00063">
    <property type="entry name" value="FN3"/>
    <property type="match status" value="2"/>
</dbReference>
<proteinExistence type="predicted"/>
<dbReference type="AlphaFoldDB" id="X1J4A2"/>
<name>X1J4A2_9ZZZZ</name>
<protein>
    <recommendedName>
        <fullName evidence="2">Fibronectin type-III domain-containing protein</fullName>
    </recommendedName>
</protein>
<reference evidence="3" key="1">
    <citation type="journal article" date="2014" name="Front. Microbiol.">
        <title>High frequency of phylogenetically diverse reductive dehalogenase-homologous genes in deep subseafloor sedimentary metagenomes.</title>
        <authorList>
            <person name="Kawai M."/>
            <person name="Futagami T."/>
            <person name="Toyoda A."/>
            <person name="Takaki Y."/>
            <person name="Nishi S."/>
            <person name="Hori S."/>
            <person name="Arai W."/>
            <person name="Tsubouchi T."/>
            <person name="Morono Y."/>
            <person name="Uchiyama I."/>
            <person name="Ito T."/>
            <person name="Fujiyama A."/>
            <person name="Inagaki F."/>
            <person name="Takami H."/>
        </authorList>
    </citation>
    <scope>NUCLEOTIDE SEQUENCE</scope>
    <source>
        <strain evidence="3">Expedition CK06-06</strain>
    </source>
</reference>
<dbReference type="InterPro" id="IPR050964">
    <property type="entry name" value="Striated_Muscle_Regulatory"/>
</dbReference>
<feature type="non-terminal residue" evidence="3">
    <location>
        <position position="1"/>
    </location>
</feature>
<dbReference type="PANTHER" id="PTHR13817">
    <property type="entry name" value="TITIN"/>
    <property type="match status" value="1"/>
</dbReference>
<evidence type="ECO:0000313" key="3">
    <source>
        <dbReference type="EMBL" id="GAH64598.1"/>
    </source>
</evidence>
<dbReference type="InterPro" id="IPR036116">
    <property type="entry name" value="FN3_sf"/>
</dbReference>
<keyword evidence="1" id="KW-0677">Repeat</keyword>
<evidence type="ECO:0000256" key="1">
    <source>
        <dbReference type="ARBA" id="ARBA00022737"/>
    </source>
</evidence>
<dbReference type="InterPro" id="IPR003961">
    <property type="entry name" value="FN3_dom"/>
</dbReference>
<dbReference type="InterPro" id="IPR013783">
    <property type="entry name" value="Ig-like_fold"/>
</dbReference>
<dbReference type="Pfam" id="PF00041">
    <property type="entry name" value="fn3"/>
    <property type="match status" value="2"/>
</dbReference>
<feature type="non-terminal residue" evidence="3">
    <location>
        <position position="257"/>
    </location>
</feature>
<evidence type="ECO:0000259" key="2">
    <source>
        <dbReference type="PROSITE" id="PS50853"/>
    </source>
</evidence>
<accession>X1J4A2</accession>
<dbReference type="PROSITE" id="PS50853">
    <property type="entry name" value="FN3"/>
    <property type="match status" value="2"/>
</dbReference>
<organism evidence="3">
    <name type="scientific">marine sediment metagenome</name>
    <dbReference type="NCBI Taxonomy" id="412755"/>
    <lineage>
        <taxon>unclassified sequences</taxon>
        <taxon>metagenomes</taxon>
        <taxon>ecological metagenomes</taxon>
    </lineage>
</organism>